<protein>
    <submittedName>
        <fullName evidence="2">Uncharacterized protein</fullName>
    </submittedName>
</protein>
<accession>A0ABQ3U3T9</accession>
<feature type="region of interest" description="Disordered" evidence="1">
    <location>
        <begin position="103"/>
        <end position="123"/>
    </location>
</feature>
<keyword evidence="3" id="KW-1185">Reference proteome</keyword>
<evidence type="ECO:0000256" key="1">
    <source>
        <dbReference type="SAM" id="MobiDB-lite"/>
    </source>
</evidence>
<feature type="region of interest" description="Disordered" evidence="1">
    <location>
        <begin position="1"/>
        <end position="70"/>
    </location>
</feature>
<organism evidence="2 3">
    <name type="scientific">Streptomyces hygroscopicus</name>
    <dbReference type="NCBI Taxonomy" id="1912"/>
    <lineage>
        <taxon>Bacteria</taxon>
        <taxon>Bacillati</taxon>
        <taxon>Actinomycetota</taxon>
        <taxon>Actinomycetes</taxon>
        <taxon>Kitasatosporales</taxon>
        <taxon>Streptomycetaceae</taxon>
        <taxon>Streptomyces</taxon>
        <taxon>Streptomyces violaceusniger group</taxon>
    </lineage>
</organism>
<gene>
    <name evidence="2" type="ORF">TPA0910_47140</name>
</gene>
<dbReference type="Proteomes" id="UP001054854">
    <property type="component" value="Unassembled WGS sequence"/>
</dbReference>
<sequence length="123" mass="12545">MAVPLPVDAVLNRRPDNREAGPVSWSEGAPGDVVPDVAEKLSADGQLAPGPVVEGGVRPRAASGAGSTSQLARRAVAASSYRANAGEVDSAVRCRAGRWERGALVDDRSYAGESGQPPAPDGE</sequence>
<evidence type="ECO:0000313" key="3">
    <source>
        <dbReference type="Proteomes" id="UP001054854"/>
    </source>
</evidence>
<proteinExistence type="predicted"/>
<name>A0ABQ3U3T9_STRHY</name>
<comment type="caution">
    <text evidence="2">The sequence shown here is derived from an EMBL/GenBank/DDBJ whole genome shotgun (WGS) entry which is preliminary data.</text>
</comment>
<reference evidence="2" key="1">
    <citation type="submission" date="2024-05" db="EMBL/GenBank/DDBJ databases">
        <title>Whole genome shotgun sequence of Streptomyces hygroscopicus NBRC 113678.</title>
        <authorList>
            <person name="Komaki H."/>
            <person name="Tamura T."/>
        </authorList>
    </citation>
    <scope>NUCLEOTIDE SEQUENCE</scope>
    <source>
        <strain evidence="2">N11-34</strain>
    </source>
</reference>
<evidence type="ECO:0000313" key="2">
    <source>
        <dbReference type="EMBL" id="GHJ30281.1"/>
    </source>
</evidence>
<dbReference type="EMBL" id="BNEK01000005">
    <property type="protein sequence ID" value="GHJ30281.1"/>
    <property type="molecule type" value="Genomic_DNA"/>
</dbReference>